<dbReference type="EMBL" id="CP059732">
    <property type="protein sequence ID" value="QMW05356.1"/>
    <property type="molecule type" value="Genomic_DNA"/>
</dbReference>
<keyword evidence="1" id="KW-0812">Transmembrane</keyword>
<name>A0A7G5H2L4_9BACT</name>
<evidence type="ECO:0000313" key="2">
    <source>
        <dbReference type="EMBL" id="QMW05356.1"/>
    </source>
</evidence>
<dbReference type="AlphaFoldDB" id="A0A7G5H2L4"/>
<keyword evidence="3" id="KW-1185">Reference proteome</keyword>
<sequence length="130" mass="14277">MSWIHIAQVTCLAVVFGILVILYDLDHKTPSALRYGLFLVSILFGGVFGSLFHNCQMQTHADAIAFVGVGVMVITYVLYMILHQYHLTVIRFSGSCMIITMLLLIVGSCSESNRQKQQIEAASAPIVAGK</sequence>
<organism evidence="2 3">
    <name type="scientific">Spirosoma foliorum</name>
    <dbReference type="NCBI Taxonomy" id="2710596"/>
    <lineage>
        <taxon>Bacteria</taxon>
        <taxon>Pseudomonadati</taxon>
        <taxon>Bacteroidota</taxon>
        <taxon>Cytophagia</taxon>
        <taxon>Cytophagales</taxon>
        <taxon>Cytophagaceae</taxon>
        <taxon>Spirosoma</taxon>
    </lineage>
</organism>
<feature type="transmembrane region" description="Helical" evidence="1">
    <location>
        <begin position="6"/>
        <end position="25"/>
    </location>
</feature>
<gene>
    <name evidence="2" type="ORF">H3H32_10925</name>
</gene>
<accession>A0A7G5H2L4</accession>
<evidence type="ECO:0000313" key="3">
    <source>
        <dbReference type="Proteomes" id="UP000515369"/>
    </source>
</evidence>
<reference evidence="2 3" key="1">
    <citation type="submission" date="2020-07" db="EMBL/GenBank/DDBJ databases">
        <title>Spirosoma foliorum sp. nov., isolated from the leaves on the Nejang mountain Korea, Republic of.</title>
        <authorList>
            <person name="Ho H."/>
            <person name="Lee Y.-J."/>
            <person name="Nurcahyanto D.-A."/>
            <person name="Kim S.-G."/>
        </authorList>
    </citation>
    <scope>NUCLEOTIDE SEQUENCE [LARGE SCALE GENOMIC DNA]</scope>
    <source>
        <strain evidence="2 3">PL0136</strain>
    </source>
</reference>
<dbReference type="RefSeq" id="WP_182462702.1">
    <property type="nucleotide sequence ID" value="NZ_CP059732.1"/>
</dbReference>
<feature type="transmembrane region" description="Helical" evidence="1">
    <location>
        <begin position="32"/>
        <end position="51"/>
    </location>
</feature>
<dbReference type="Proteomes" id="UP000515369">
    <property type="component" value="Chromosome"/>
</dbReference>
<feature type="transmembrane region" description="Helical" evidence="1">
    <location>
        <begin position="63"/>
        <end position="82"/>
    </location>
</feature>
<protein>
    <submittedName>
        <fullName evidence="2">Uncharacterized protein</fullName>
    </submittedName>
</protein>
<feature type="transmembrane region" description="Helical" evidence="1">
    <location>
        <begin position="89"/>
        <end position="107"/>
    </location>
</feature>
<dbReference type="KEGG" id="sfol:H3H32_10925"/>
<proteinExistence type="predicted"/>
<keyword evidence="1" id="KW-1133">Transmembrane helix</keyword>
<keyword evidence="1" id="KW-0472">Membrane</keyword>
<evidence type="ECO:0000256" key="1">
    <source>
        <dbReference type="SAM" id="Phobius"/>
    </source>
</evidence>